<feature type="chain" id="PRO_5046430062" description="Outer membrane protein assembly factor BamE" evidence="1">
    <location>
        <begin position="30"/>
        <end position="157"/>
    </location>
</feature>
<keyword evidence="3" id="KW-1185">Reference proteome</keyword>
<proteinExistence type="predicted"/>
<protein>
    <recommendedName>
        <fullName evidence="4">Outer membrane protein assembly factor BamE</fullName>
    </recommendedName>
</protein>
<accession>A0ABT5YJ31</accession>
<dbReference type="Proteomes" id="UP001215503">
    <property type="component" value="Unassembled WGS sequence"/>
</dbReference>
<keyword evidence="1" id="KW-0732">Signal</keyword>
<evidence type="ECO:0000313" key="2">
    <source>
        <dbReference type="EMBL" id="MDF2094948.1"/>
    </source>
</evidence>
<dbReference type="EMBL" id="JARHUD010000002">
    <property type="protein sequence ID" value="MDF2094948.1"/>
    <property type="molecule type" value="Genomic_DNA"/>
</dbReference>
<feature type="signal peptide" evidence="1">
    <location>
        <begin position="1"/>
        <end position="29"/>
    </location>
</feature>
<organism evidence="2 3">
    <name type="scientific">Aquibaculum arenosum</name>
    <dbReference type="NCBI Taxonomy" id="3032591"/>
    <lineage>
        <taxon>Bacteria</taxon>
        <taxon>Pseudomonadati</taxon>
        <taxon>Pseudomonadota</taxon>
        <taxon>Alphaproteobacteria</taxon>
        <taxon>Rhodospirillales</taxon>
        <taxon>Rhodovibrionaceae</taxon>
        <taxon>Aquibaculum</taxon>
    </lineage>
</organism>
<sequence length="157" mass="16348">MKFHLIARTASGLVLSLFLVGCMSPSQHAAEVAAARGEGDRLTVGTVQREIRVGMTSAEVIDVLGAPNIVSTDERRREQWVYDRIATETAYSTSSGGINALVLGGAAGGASLGGGGIGLGGSRSAGAASRSQRALTIVVKFDESQRVRDFAYRTSSF</sequence>
<evidence type="ECO:0008006" key="4">
    <source>
        <dbReference type="Google" id="ProtNLM"/>
    </source>
</evidence>
<comment type="caution">
    <text evidence="2">The sequence shown here is derived from an EMBL/GenBank/DDBJ whole genome shotgun (WGS) entry which is preliminary data.</text>
</comment>
<evidence type="ECO:0000256" key="1">
    <source>
        <dbReference type="SAM" id="SignalP"/>
    </source>
</evidence>
<dbReference type="RefSeq" id="WP_275819911.1">
    <property type="nucleotide sequence ID" value="NZ_JARHUD010000002.1"/>
</dbReference>
<reference evidence="2 3" key="1">
    <citation type="submission" date="2023-03" db="EMBL/GenBank/DDBJ databases">
        <title>Fodinicurvata sp. CAU 1616 isolated from sea sendiment.</title>
        <authorList>
            <person name="Kim W."/>
        </authorList>
    </citation>
    <scope>NUCLEOTIDE SEQUENCE [LARGE SCALE GENOMIC DNA]</scope>
    <source>
        <strain evidence="2 3">CAU 1616</strain>
    </source>
</reference>
<gene>
    <name evidence="2" type="ORF">P2G67_03045</name>
</gene>
<dbReference type="PROSITE" id="PS51257">
    <property type="entry name" value="PROKAR_LIPOPROTEIN"/>
    <property type="match status" value="1"/>
</dbReference>
<name>A0ABT5YJ31_9PROT</name>
<evidence type="ECO:0000313" key="3">
    <source>
        <dbReference type="Proteomes" id="UP001215503"/>
    </source>
</evidence>